<keyword evidence="1" id="KW-0227">DNA damage</keyword>
<dbReference type="GO" id="GO:0046872">
    <property type="term" value="F:metal ion binding"/>
    <property type="evidence" value="ECO:0007669"/>
    <property type="project" value="UniProtKB-KW"/>
</dbReference>
<dbReference type="GO" id="GO:0036297">
    <property type="term" value="P:interstrand cross-link repair"/>
    <property type="evidence" value="ECO:0007669"/>
    <property type="project" value="InterPro"/>
</dbReference>
<organism evidence="4 5">
    <name type="scientific">Pelagomonas calceolata</name>
    <dbReference type="NCBI Taxonomy" id="35677"/>
    <lineage>
        <taxon>Eukaryota</taxon>
        <taxon>Sar</taxon>
        <taxon>Stramenopiles</taxon>
        <taxon>Ochrophyta</taxon>
        <taxon>Pelagophyceae</taxon>
        <taxon>Pelagomonadales</taxon>
        <taxon>Pelagomonadaceae</taxon>
        <taxon>Pelagomonas</taxon>
    </lineage>
</organism>
<comment type="subcellular location">
    <subcellularLocation>
        <location evidence="1">Nucleus</location>
    </subcellularLocation>
</comment>
<evidence type="ECO:0000313" key="4">
    <source>
        <dbReference type="EMBL" id="CAH0376024.1"/>
    </source>
</evidence>
<dbReference type="OrthoDB" id="76364at2759"/>
<keyword evidence="5" id="KW-1185">Reference proteome</keyword>
<dbReference type="AlphaFoldDB" id="A0A8J2SZC3"/>
<dbReference type="InterPro" id="IPR009060">
    <property type="entry name" value="UBA-like_sf"/>
</dbReference>
<keyword evidence="1" id="KW-0460">Magnesium</keyword>
<dbReference type="EC" id="3.1.4.1" evidence="1"/>
<feature type="region of interest" description="Disordered" evidence="2">
    <location>
        <begin position="54"/>
        <end position="86"/>
    </location>
</feature>
<dbReference type="Gene3D" id="1.10.8.10">
    <property type="entry name" value="DNA helicase RuvA subunit, C-terminal domain"/>
    <property type="match status" value="1"/>
</dbReference>
<dbReference type="InterPro" id="IPR015940">
    <property type="entry name" value="UBA"/>
</dbReference>
<evidence type="ECO:0000259" key="3">
    <source>
        <dbReference type="PROSITE" id="PS50030"/>
    </source>
</evidence>
<dbReference type="Proteomes" id="UP000789595">
    <property type="component" value="Unassembled WGS sequence"/>
</dbReference>
<gene>
    <name evidence="4" type="ORF">PECAL_5P05780</name>
</gene>
<feature type="domain" description="UBA" evidence="3">
    <location>
        <begin position="20"/>
        <end position="53"/>
    </location>
</feature>
<dbReference type="GO" id="GO:0004528">
    <property type="term" value="F:phosphodiesterase I activity"/>
    <property type="evidence" value="ECO:0007669"/>
    <property type="project" value="UniProtKB-EC"/>
</dbReference>
<dbReference type="GO" id="GO:0070336">
    <property type="term" value="F:flap-structured DNA binding"/>
    <property type="evidence" value="ECO:0007669"/>
    <property type="project" value="TreeGrafter"/>
</dbReference>
<keyword evidence="1" id="KW-0539">Nucleus</keyword>
<dbReference type="PANTHER" id="PTHR15749">
    <property type="entry name" value="FANCONI-ASSOCIATED NUCLEASE 1"/>
    <property type="match status" value="1"/>
</dbReference>
<dbReference type="GO" id="GO:0005634">
    <property type="term" value="C:nucleus"/>
    <property type="evidence" value="ECO:0007669"/>
    <property type="project" value="UniProtKB-SubCell"/>
</dbReference>
<feature type="compositionally biased region" description="Low complexity" evidence="2">
    <location>
        <begin position="164"/>
        <end position="174"/>
    </location>
</feature>
<dbReference type="PANTHER" id="PTHR15749:SF4">
    <property type="entry name" value="FANCONI-ASSOCIATED NUCLEASE 1"/>
    <property type="match status" value="1"/>
</dbReference>
<dbReference type="GO" id="GO:0017108">
    <property type="term" value="F:5'-flap endonuclease activity"/>
    <property type="evidence" value="ECO:0007669"/>
    <property type="project" value="TreeGrafter"/>
</dbReference>
<comment type="cofactor">
    <cofactor evidence="1">
        <name>Mg(2+)</name>
        <dbReference type="ChEBI" id="CHEBI:18420"/>
    </cofactor>
    <cofactor evidence="1">
        <name>Mn(2+)</name>
        <dbReference type="ChEBI" id="CHEBI:29035"/>
    </cofactor>
</comment>
<dbReference type="GO" id="GO:0008409">
    <property type="term" value="F:5'-3' exonuclease activity"/>
    <property type="evidence" value="ECO:0007669"/>
    <property type="project" value="TreeGrafter"/>
</dbReference>
<keyword evidence="1" id="KW-0378">Hydrolase</keyword>
<keyword evidence="1" id="KW-0479">Metal-binding</keyword>
<comment type="function">
    <text evidence="1">Nuclease required for the repair of DNA interstrand cross-links (ICL). Acts as a 5'-3' exonuclease that anchors at a cut end of DNA and cleaves DNA successively at every third nucleotide, allowing to excise an ICL from one strand through flanking incisions.</text>
</comment>
<keyword evidence="1" id="KW-0464">Manganese</keyword>
<comment type="similarity">
    <text evidence="1">Belongs to the FAN1 family.</text>
</comment>
<dbReference type="PROSITE" id="PS50030">
    <property type="entry name" value="UBA"/>
    <property type="match status" value="1"/>
</dbReference>
<name>A0A8J2SZC3_9STRA</name>
<dbReference type="CDD" id="cd14270">
    <property type="entry name" value="UBA"/>
    <property type="match status" value="1"/>
</dbReference>
<sequence length="1092" mass="115031">MDYSDPTKFMDVRQYMRPKEQLVAMGFPEGAAEATLAAHGGDVEAAANALAAAAPAAAPAAASLAAPPAPPPPDVDTKAPRPRNVLMAEFEGLSKADASQALRDAGGDLDRARAQTQKRRAAEDGGPPAKRARAASPAPAAPTGRQKRAAAPADHAPPQKRARSASPAPAAPRPVDAATSAYQLALRDAVNAALAAVAADGKDLFVGAARAALERVASLDEASRHVLARLLFVTGPWHPVQGSRASVESYAGGDATAVITTLTRAGALVPLTAESPLTDAAEALPALVGDEVKRVYMALKESAPDAWKAAKKRHKGSSKEVHVAVVRAVAAGLEDATALSFLVADERALVRVDRETETALLRALRFSERRVGLLGRPAPHTRRLQAVLQPPHLRSAEAQPPVGTPLFRTRRHFERTEGVAGLAHAAGIAAAIANGDAWGDDVLDLLVVYEKCDAPAALAAFQRPSSLDPASEALGVVVEEATVSRTLCAKPDEHAAVETLQKACAERKKACAALEKAEKGGDDAAAEAARDRKDAATEAVKEALVPVAAAARKVAEALAAACLGLLDQNAADANYVASLPSWLQGFDAGNRLAGAAWHGVGFLQKDKKYAEANEVLRALMKHGYRRAACHERLLINLKHLGLKDTVEWTQALADARRDCGKGTVALWKVEATAGDKKWRAPKEGKRIHKGAVARVGEVGSRLLFAVDDDDDDVVEVDAAGAPTNPRLELVESVAGRAAGKEGWSSWHDEGATLRTVAYLLLWDQARAPVADAFFAPFQAAPCDWGTLDFYERRKASMDARLAQVAAASPTALAALVREAFDAHYGEVGLVPWRGREAVARLQITAACFGGKAVAGIAMHLAVTGLRSGMPDNTMVRVTTPAGEHIKLENWPLADDAGATVRVAVAQTQLQHCVQGASGLEDGAALELRLEPNRRGPSHGPFKGLAFAVHDAATGDQCGYVQNADMDRVRAPSTSIVAGTAIRGDGGWLIEAPAPAPRHVVVPADWTYEGKVEEVKSKNDSLWAEQRMWIRACTETDYDIGYKNPYLFEDDGEGGLIGTVDISTTKVAERGGRKKGVAGGHVGMEVDPVVAED</sequence>
<evidence type="ECO:0000256" key="2">
    <source>
        <dbReference type="SAM" id="MobiDB-lite"/>
    </source>
</evidence>
<evidence type="ECO:0000256" key="1">
    <source>
        <dbReference type="RuleBase" id="RU365033"/>
    </source>
</evidence>
<dbReference type="InterPro" id="IPR033315">
    <property type="entry name" value="Fan1-like"/>
</dbReference>
<dbReference type="SUPFAM" id="SSF46934">
    <property type="entry name" value="UBA-like"/>
    <property type="match status" value="1"/>
</dbReference>
<evidence type="ECO:0000313" key="5">
    <source>
        <dbReference type="Proteomes" id="UP000789595"/>
    </source>
</evidence>
<comment type="caution">
    <text evidence="4">The sequence shown here is derived from an EMBL/GenBank/DDBJ whole genome shotgun (WGS) entry which is preliminary data.</text>
</comment>
<dbReference type="EMBL" id="CAKKNE010000005">
    <property type="protein sequence ID" value="CAH0376024.1"/>
    <property type="molecule type" value="Genomic_DNA"/>
</dbReference>
<accession>A0A8J2SZC3</accession>
<reference evidence="4" key="1">
    <citation type="submission" date="2021-11" db="EMBL/GenBank/DDBJ databases">
        <authorList>
            <consortium name="Genoscope - CEA"/>
            <person name="William W."/>
        </authorList>
    </citation>
    <scope>NUCLEOTIDE SEQUENCE</scope>
</reference>
<protein>
    <recommendedName>
        <fullName evidence="1">Fanconi-associated nuclease</fullName>
        <ecNumber evidence="1">3.1.4.1</ecNumber>
    </recommendedName>
</protein>
<keyword evidence="1" id="KW-0234">DNA repair</keyword>
<comment type="catalytic activity">
    <reaction evidence="1">
        <text>Hydrolytically removes 5'-nucleotides successively from the 3'-hydroxy termini of 3'-hydroxy-terminated oligonucleotides.</text>
        <dbReference type="EC" id="3.1.4.1"/>
    </reaction>
</comment>
<feature type="compositionally biased region" description="Low complexity" evidence="2">
    <location>
        <begin position="54"/>
        <end position="66"/>
    </location>
</feature>
<proteinExistence type="inferred from homology"/>
<feature type="region of interest" description="Disordered" evidence="2">
    <location>
        <begin position="108"/>
        <end position="174"/>
    </location>
</feature>
<keyword evidence="1" id="KW-0540">Nuclease</keyword>